<dbReference type="Proteomes" id="UP000447434">
    <property type="component" value="Chromosome 24"/>
</dbReference>
<protein>
    <submittedName>
        <fullName evidence="1">Uncharacterized protein</fullName>
    </submittedName>
</protein>
<sequence length="76" mass="8887">MLGMQFSSRRKPLRSLYPPKNEYSMQLNAIKVLQDQDDTVNNMKDVAAKELLNVRRDRSVYRDLLKRPFEGSHCSS</sequence>
<evidence type="ECO:0000313" key="2">
    <source>
        <dbReference type="Proteomes" id="UP000447434"/>
    </source>
</evidence>
<gene>
    <name evidence="1" type="ORF">Lalb_Chr24g0400041</name>
</gene>
<proteinExistence type="predicted"/>
<organism evidence="1 2">
    <name type="scientific">Lupinus albus</name>
    <name type="common">White lupine</name>
    <name type="synonym">Lupinus termis</name>
    <dbReference type="NCBI Taxonomy" id="3870"/>
    <lineage>
        <taxon>Eukaryota</taxon>
        <taxon>Viridiplantae</taxon>
        <taxon>Streptophyta</taxon>
        <taxon>Embryophyta</taxon>
        <taxon>Tracheophyta</taxon>
        <taxon>Spermatophyta</taxon>
        <taxon>Magnoliopsida</taxon>
        <taxon>eudicotyledons</taxon>
        <taxon>Gunneridae</taxon>
        <taxon>Pentapetalae</taxon>
        <taxon>rosids</taxon>
        <taxon>fabids</taxon>
        <taxon>Fabales</taxon>
        <taxon>Fabaceae</taxon>
        <taxon>Papilionoideae</taxon>
        <taxon>50 kb inversion clade</taxon>
        <taxon>genistoids sensu lato</taxon>
        <taxon>core genistoids</taxon>
        <taxon>Genisteae</taxon>
        <taxon>Lupinus</taxon>
    </lineage>
</organism>
<reference evidence="2" key="1">
    <citation type="journal article" date="2020" name="Nat. Commun.">
        <title>Genome sequence of the cluster root forming white lupin.</title>
        <authorList>
            <person name="Hufnagel B."/>
            <person name="Marques A."/>
            <person name="Soriano A."/>
            <person name="Marques L."/>
            <person name="Divol F."/>
            <person name="Doumas P."/>
            <person name="Sallet E."/>
            <person name="Mancinotti D."/>
            <person name="Carrere S."/>
            <person name="Marande W."/>
            <person name="Arribat S."/>
            <person name="Keller J."/>
            <person name="Huneau C."/>
            <person name="Blein T."/>
            <person name="Aime D."/>
            <person name="Laguerre M."/>
            <person name="Taylor J."/>
            <person name="Schubert V."/>
            <person name="Nelson M."/>
            <person name="Geu-Flores F."/>
            <person name="Crespi M."/>
            <person name="Gallardo-Guerrero K."/>
            <person name="Delaux P.-M."/>
            <person name="Salse J."/>
            <person name="Berges H."/>
            <person name="Guyot R."/>
            <person name="Gouzy J."/>
            <person name="Peret B."/>
        </authorList>
    </citation>
    <scope>NUCLEOTIDE SEQUENCE [LARGE SCALE GENOMIC DNA]</scope>
    <source>
        <strain evidence="2">cv. Amiga</strain>
    </source>
</reference>
<comment type="caution">
    <text evidence="1">The sequence shown here is derived from an EMBL/GenBank/DDBJ whole genome shotgun (WGS) entry which is preliminary data.</text>
</comment>
<dbReference type="EMBL" id="WOCE01000024">
    <property type="protein sequence ID" value="KAE9586270.1"/>
    <property type="molecule type" value="Genomic_DNA"/>
</dbReference>
<evidence type="ECO:0000313" key="1">
    <source>
        <dbReference type="EMBL" id="KAE9586270.1"/>
    </source>
</evidence>
<dbReference type="AlphaFoldDB" id="A0A6A4N9D1"/>
<name>A0A6A4N9D1_LUPAL</name>
<keyword evidence="2" id="KW-1185">Reference proteome</keyword>
<accession>A0A6A4N9D1</accession>
<dbReference type="OrthoDB" id="10263003at2759"/>